<dbReference type="RefSeq" id="WP_179293920.1">
    <property type="nucleotide sequence ID" value="NZ_FZMP01000137.1"/>
</dbReference>
<keyword evidence="4" id="KW-0378">Hydrolase</keyword>
<dbReference type="EMBL" id="FZMP01000137">
    <property type="protein sequence ID" value="SNQ61047.1"/>
    <property type="molecule type" value="Genomic_DNA"/>
</dbReference>
<reference evidence="9" key="1">
    <citation type="submission" date="2017-06" db="EMBL/GenBank/DDBJ databases">
        <authorList>
            <person name="Cremers G."/>
        </authorList>
    </citation>
    <scope>NUCLEOTIDE SEQUENCE [LARGE SCALE GENOMIC DNA]</scope>
</reference>
<keyword evidence="2" id="KW-0540">Nuclease</keyword>
<evidence type="ECO:0000256" key="3">
    <source>
        <dbReference type="ARBA" id="ARBA00022723"/>
    </source>
</evidence>
<evidence type="ECO:0000256" key="6">
    <source>
        <dbReference type="ARBA" id="ARBA00038093"/>
    </source>
</evidence>
<keyword evidence="5" id="KW-0460">Magnesium</keyword>
<evidence type="ECO:0000313" key="9">
    <source>
        <dbReference type="Proteomes" id="UP000218615"/>
    </source>
</evidence>
<dbReference type="Proteomes" id="UP000218615">
    <property type="component" value="Unassembled WGS sequence"/>
</dbReference>
<dbReference type="InterPro" id="IPR050556">
    <property type="entry name" value="Type_II_TA_system_RNase"/>
</dbReference>
<dbReference type="AlphaFoldDB" id="A0A284VPE4"/>
<feature type="domain" description="PIN" evidence="7">
    <location>
        <begin position="1"/>
        <end position="117"/>
    </location>
</feature>
<dbReference type="OrthoDB" id="145945at2157"/>
<dbReference type="GO" id="GO:0046872">
    <property type="term" value="F:metal ion binding"/>
    <property type="evidence" value="ECO:0007669"/>
    <property type="project" value="UniProtKB-KW"/>
</dbReference>
<dbReference type="InterPro" id="IPR002716">
    <property type="entry name" value="PIN_dom"/>
</dbReference>
<name>A0A284VPE4_9EURY</name>
<keyword evidence="3" id="KW-0479">Metal-binding</keyword>
<proteinExistence type="inferred from homology"/>
<dbReference type="PANTHER" id="PTHR33653:SF1">
    <property type="entry name" value="RIBONUCLEASE VAPC2"/>
    <property type="match status" value="1"/>
</dbReference>
<evidence type="ECO:0000256" key="4">
    <source>
        <dbReference type="ARBA" id="ARBA00022801"/>
    </source>
</evidence>
<sequence>MLLDSFAWFEYFMGTEKGEKVKRLVDDNIQLYTSPIVIAEVYSKSLRTDRKAEERNDFIMKRCAMVTLDENIAIEAAKIHAENKMKSPDFGLADAFILASARNRKIKVVTGDPHFKNFDDSVIL</sequence>
<keyword evidence="9" id="KW-1185">Reference proteome</keyword>
<dbReference type="SUPFAM" id="SSF88723">
    <property type="entry name" value="PIN domain-like"/>
    <property type="match status" value="1"/>
</dbReference>
<evidence type="ECO:0000313" key="8">
    <source>
        <dbReference type="EMBL" id="SNQ61047.1"/>
    </source>
</evidence>
<evidence type="ECO:0000256" key="2">
    <source>
        <dbReference type="ARBA" id="ARBA00022722"/>
    </source>
</evidence>
<evidence type="ECO:0000259" key="7">
    <source>
        <dbReference type="SMART" id="SM00670"/>
    </source>
</evidence>
<comment type="cofactor">
    <cofactor evidence="1">
        <name>Mg(2+)</name>
        <dbReference type="ChEBI" id="CHEBI:18420"/>
    </cofactor>
</comment>
<dbReference type="Pfam" id="PF01850">
    <property type="entry name" value="PIN"/>
    <property type="match status" value="1"/>
</dbReference>
<evidence type="ECO:0000256" key="5">
    <source>
        <dbReference type="ARBA" id="ARBA00022842"/>
    </source>
</evidence>
<accession>A0A284VPE4</accession>
<organism evidence="8 9">
    <name type="scientific">Candidatus Methanoperedens nitratireducens</name>
    <dbReference type="NCBI Taxonomy" id="1392998"/>
    <lineage>
        <taxon>Archaea</taxon>
        <taxon>Methanobacteriati</taxon>
        <taxon>Methanobacteriota</taxon>
        <taxon>Stenosarchaea group</taxon>
        <taxon>Methanomicrobia</taxon>
        <taxon>Methanosarcinales</taxon>
        <taxon>ANME-2 cluster</taxon>
        <taxon>Candidatus Methanoperedentaceae</taxon>
        <taxon>Candidatus Methanoperedens</taxon>
    </lineage>
</organism>
<comment type="similarity">
    <text evidence="6">Belongs to the PINc/VapC protein family.</text>
</comment>
<dbReference type="SMART" id="SM00670">
    <property type="entry name" value="PINc"/>
    <property type="match status" value="1"/>
</dbReference>
<dbReference type="GO" id="GO:0016787">
    <property type="term" value="F:hydrolase activity"/>
    <property type="evidence" value="ECO:0007669"/>
    <property type="project" value="UniProtKB-KW"/>
</dbReference>
<dbReference type="PANTHER" id="PTHR33653">
    <property type="entry name" value="RIBONUCLEASE VAPC2"/>
    <property type="match status" value="1"/>
</dbReference>
<dbReference type="GO" id="GO:0004518">
    <property type="term" value="F:nuclease activity"/>
    <property type="evidence" value="ECO:0007669"/>
    <property type="project" value="UniProtKB-KW"/>
</dbReference>
<dbReference type="InterPro" id="IPR029060">
    <property type="entry name" value="PIN-like_dom_sf"/>
</dbReference>
<evidence type="ECO:0000256" key="1">
    <source>
        <dbReference type="ARBA" id="ARBA00001946"/>
    </source>
</evidence>
<gene>
    <name evidence="8" type="ORF">MNV_2210006</name>
</gene>
<dbReference type="CDD" id="cd18686">
    <property type="entry name" value="PIN_VapC-like"/>
    <property type="match status" value="1"/>
</dbReference>
<protein>
    <recommendedName>
        <fullName evidence="7">PIN domain-containing protein</fullName>
    </recommendedName>
</protein>
<dbReference type="Gene3D" id="3.40.50.1010">
    <property type="entry name" value="5'-nuclease"/>
    <property type="match status" value="1"/>
</dbReference>